<feature type="transmembrane region" description="Helical" evidence="5">
    <location>
        <begin position="93"/>
        <end position="116"/>
    </location>
</feature>
<feature type="transmembrane region" description="Helical" evidence="5">
    <location>
        <begin position="16"/>
        <end position="36"/>
    </location>
</feature>
<dbReference type="AlphaFoldDB" id="A0A212IXK1"/>
<keyword evidence="2 5" id="KW-0812">Transmembrane</keyword>
<feature type="transmembrane region" description="Helical" evidence="5">
    <location>
        <begin position="221"/>
        <end position="240"/>
    </location>
</feature>
<feature type="transmembrane region" description="Helical" evidence="5">
    <location>
        <begin position="48"/>
        <end position="73"/>
    </location>
</feature>
<feature type="transmembrane region" description="Helical" evidence="5">
    <location>
        <begin position="382"/>
        <end position="401"/>
    </location>
</feature>
<dbReference type="Gene3D" id="1.20.1250.20">
    <property type="entry name" value="MFS general substrate transporter like domains"/>
    <property type="match status" value="1"/>
</dbReference>
<evidence type="ECO:0000259" key="6">
    <source>
        <dbReference type="PROSITE" id="PS50850"/>
    </source>
</evidence>
<comment type="subcellular location">
    <subcellularLocation>
        <location evidence="1">Membrane</location>
        <topology evidence="1">Multi-pass membrane protein</topology>
    </subcellularLocation>
</comment>
<name>A0A212IXK1_9BACT</name>
<keyword evidence="4 5" id="KW-0472">Membrane</keyword>
<keyword evidence="3 5" id="KW-1133">Transmembrane helix</keyword>
<feature type="transmembrane region" description="Helical" evidence="5">
    <location>
        <begin position="137"/>
        <end position="161"/>
    </location>
</feature>
<dbReference type="Pfam" id="PF07690">
    <property type="entry name" value="MFS_1"/>
    <property type="match status" value="1"/>
</dbReference>
<dbReference type="RefSeq" id="WP_296946359.1">
    <property type="nucleotide sequence ID" value="NZ_LT599021.1"/>
</dbReference>
<proteinExistence type="predicted"/>
<dbReference type="CDD" id="cd17393">
    <property type="entry name" value="MFS_MosC_like"/>
    <property type="match status" value="1"/>
</dbReference>
<dbReference type="SUPFAM" id="SSF103473">
    <property type="entry name" value="MFS general substrate transporter"/>
    <property type="match status" value="1"/>
</dbReference>
<evidence type="ECO:0000256" key="3">
    <source>
        <dbReference type="ARBA" id="ARBA00022989"/>
    </source>
</evidence>
<feature type="domain" description="Major facilitator superfamily (MFS) profile" evidence="6">
    <location>
        <begin position="1"/>
        <end position="406"/>
    </location>
</feature>
<organism evidence="7">
    <name type="scientific">uncultured Dysgonomonas sp</name>
    <dbReference type="NCBI Taxonomy" id="206096"/>
    <lineage>
        <taxon>Bacteria</taxon>
        <taxon>Pseudomonadati</taxon>
        <taxon>Bacteroidota</taxon>
        <taxon>Bacteroidia</taxon>
        <taxon>Bacteroidales</taxon>
        <taxon>Dysgonomonadaceae</taxon>
        <taxon>Dysgonomonas</taxon>
        <taxon>environmental samples</taxon>
    </lineage>
</organism>
<feature type="transmembrane region" description="Helical" evidence="5">
    <location>
        <begin position="167"/>
        <end position="186"/>
    </location>
</feature>
<evidence type="ECO:0000256" key="2">
    <source>
        <dbReference type="ARBA" id="ARBA00022692"/>
    </source>
</evidence>
<dbReference type="InterPro" id="IPR011701">
    <property type="entry name" value="MFS"/>
</dbReference>
<dbReference type="PANTHER" id="PTHR23514:SF13">
    <property type="entry name" value="INNER MEMBRANE PROTEIN YBJJ"/>
    <property type="match status" value="1"/>
</dbReference>
<sequence>MTSEIQPAYSKQRIRYAVLSIFIAQGLCFASWASRLPDIKKDFNVESYLHYGLLMFLLPMGKFIAIPAVGFLLPRLGSKKTVLISIIGYTLSLFLVSIVPGITGLGITLFLFGIFWNMTDISLNTQAIEVERIYGKPIIATFHASWSLSACIGAIIGYSMINLNVITFYHFLGMTLLAIAIVMLNYKYLQEPAKAVEKEENLNVAQGSKAKTGKLHLPESLLIQLGLVWLLALIVENTMFEWSDVYFQSVIKAPESLQVGFLVFMVMMFAGRMLTNFAYTIWQKKTVLQIAGALIFAGFIISSLFIGYSDALITKVIITSIGFMLIGLGISCVVPTIYSIVGDKAKTPVGTALTIMSSISFVGPFISPLLVGSVSDAYGPKWAYLIMSVVGLLIIAAVSFVKNLRK</sequence>
<feature type="transmembrane region" description="Helical" evidence="5">
    <location>
        <begin position="260"/>
        <end position="279"/>
    </location>
</feature>
<feature type="transmembrane region" description="Helical" evidence="5">
    <location>
        <begin position="312"/>
        <end position="338"/>
    </location>
</feature>
<dbReference type="GO" id="GO:0016020">
    <property type="term" value="C:membrane"/>
    <property type="evidence" value="ECO:0007669"/>
    <property type="project" value="UniProtKB-SubCell"/>
</dbReference>
<evidence type="ECO:0000256" key="4">
    <source>
        <dbReference type="ARBA" id="ARBA00023136"/>
    </source>
</evidence>
<dbReference type="GO" id="GO:0022857">
    <property type="term" value="F:transmembrane transporter activity"/>
    <property type="evidence" value="ECO:0007669"/>
    <property type="project" value="InterPro"/>
</dbReference>
<dbReference type="PROSITE" id="PS50850">
    <property type="entry name" value="MFS"/>
    <property type="match status" value="1"/>
</dbReference>
<dbReference type="PANTHER" id="PTHR23514">
    <property type="entry name" value="BYPASS OF STOP CODON PROTEIN 6"/>
    <property type="match status" value="1"/>
</dbReference>
<protein>
    <recommendedName>
        <fullName evidence="6">Major facilitator superfamily (MFS) profile domain-containing protein</fullName>
    </recommendedName>
</protein>
<accession>A0A212IXK1</accession>
<evidence type="ECO:0000313" key="7">
    <source>
        <dbReference type="EMBL" id="SBV91902.1"/>
    </source>
</evidence>
<evidence type="ECO:0000256" key="1">
    <source>
        <dbReference type="ARBA" id="ARBA00004141"/>
    </source>
</evidence>
<dbReference type="InterPro" id="IPR051788">
    <property type="entry name" value="MFS_Transporter"/>
</dbReference>
<reference evidence="7" key="1">
    <citation type="submission" date="2016-04" db="EMBL/GenBank/DDBJ databases">
        <authorList>
            <person name="Evans L.H."/>
            <person name="Alamgir A."/>
            <person name="Owens N."/>
            <person name="Weber N.D."/>
            <person name="Virtaneva K."/>
            <person name="Barbian K."/>
            <person name="Babar A."/>
            <person name="Rosenke K."/>
        </authorList>
    </citation>
    <scope>NUCLEOTIDE SEQUENCE</scope>
    <source>
        <strain evidence="7">86-2</strain>
    </source>
</reference>
<dbReference type="EMBL" id="FLUL01000001">
    <property type="protein sequence ID" value="SBV91902.1"/>
    <property type="molecule type" value="Genomic_DNA"/>
</dbReference>
<dbReference type="InterPro" id="IPR036259">
    <property type="entry name" value="MFS_trans_sf"/>
</dbReference>
<feature type="transmembrane region" description="Helical" evidence="5">
    <location>
        <begin position="350"/>
        <end position="370"/>
    </location>
</feature>
<dbReference type="InterPro" id="IPR020846">
    <property type="entry name" value="MFS_dom"/>
</dbReference>
<evidence type="ECO:0000256" key="5">
    <source>
        <dbReference type="SAM" id="Phobius"/>
    </source>
</evidence>
<feature type="transmembrane region" description="Helical" evidence="5">
    <location>
        <begin position="286"/>
        <end position="306"/>
    </location>
</feature>
<gene>
    <name evidence="7" type="ORF">KL86DYS2_10268</name>
</gene>